<reference evidence="1" key="1">
    <citation type="submission" date="2018-05" db="EMBL/GenBank/DDBJ databases">
        <authorList>
            <person name="Lanie J.A."/>
            <person name="Ng W.-L."/>
            <person name="Kazmierczak K.M."/>
            <person name="Andrzejewski T.M."/>
            <person name="Davidsen T.M."/>
            <person name="Wayne K.J."/>
            <person name="Tettelin H."/>
            <person name="Glass J.I."/>
            <person name="Rusch D."/>
            <person name="Podicherti R."/>
            <person name="Tsui H.-C.T."/>
            <person name="Winkler M.E."/>
        </authorList>
    </citation>
    <scope>NUCLEOTIDE SEQUENCE</scope>
</reference>
<dbReference type="AlphaFoldDB" id="A0A381PLJ0"/>
<evidence type="ECO:0008006" key="2">
    <source>
        <dbReference type="Google" id="ProtNLM"/>
    </source>
</evidence>
<gene>
    <name evidence="1" type="ORF">METZ01_LOCUS20770</name>
</gene>
<protein>
    <recommendedName>
        <fullName evidence="2">TonB-dependent receptor-like beta-barrel domain-containing protein</fullName>
    </recommendedName>
</protein>
<accession>A0A381PLJ0</accession>
<sequence length="531" mass="60223">MGKIIVYLNLMTGLIAQNSYLIPFDWGGQNGMIITDGSLFWNQAWNSGMLLFDGTYSTYPNRYGPHITRKFQQSGIGVLPSWSEWPDSDKVDTYFDYYRGDYLYDQLEVGADFENPGRKIGFRGFKRTHGGNTGHYLHPSGGSSPIHHSYRVNYKTKNDNQKLEASAGRFITRSGLPDSTTNGLENDNILSAGLRYQRYLGNWTMNTYVGQFFEHRLVHHSSMADSNYQDINRGRINIQFDVPSGITFGLTQEYQQVSDNLHNRSLKWTKLYSAKSIGNLSLMGGVQILNSDDSFPFLWELNYLKTLRKGFIQVTSTGFPNPKHPHLDDPSDKSSFEFWSRSAIRSGISQGGISVNGLLSFVQRGIDADEDEKILFTGVDIEYRFKKGWKVYSNVITQLDSSIYGGGIGTMIVTGLHGNLNLFKRSMKIDAHLWGNGTMSRFSSFGFDPIRHVPFSNTNSEWILPDKWLLHFEAKANVSGVIISYKINNILNAVSGFSNGLKDDNIWVRPNHLYPPLGRMMQFGITWHFNN</sequence>
<name>A0A381PLJ0_9ZZZZ</name>
<organism evidence="1">
    <name type="scientific">marine metagenome</name>
    <dbReference type="NCBI Taxonomy" id="408172"/>
    <lineage>
        <taxon>unclassified sequences</taxon>
        <taxon>metagenomes</taxon>
        <taxon>ecological metagenomes</taxon>
    </lineage>
</organism>
<evidence type="ECO:0000313" key="1">
    <source>
        <dbReference type="EMBL" id="SUZ67916.1"/>
    </source>
</evidence>
<dbReference type="EMBL" id="UINC01001025">
    <property type="protein sequence ID" value="SUZ67916.1"/>
    <property type="molecule type" value="Genomic_DNA"/>
</dbReference>
<proteinExistence type="predicted"/>